<sequence>MNEIVWIIFIGVGATIVMDLWALTRQFFFGIPVNYDFLGRWIGAMRNGRLLHQNIATSPPIKSERTLGWTAHYLTGILFSALLIVIWGSEWLNRPTLIPALLVGVATVTLPFLVMQPCMGAGIAASKTPRPTITRIHSLAIHTVFGLGLYGSGWLSHLLQN</sequence>
<keyword evidence="1" id="KW-0472">Membrane</keyword>
<feature type="transmembrane region" description="Helical" evidence="1">
    <location>
        <begin position="71"/>
        <end position="89"/>
    </location>
</feature>
<dbReference type="Pfam" id="PF11158">
    <property type="entry name" value="DUF2938"/>
    <property type="match status" value="1"/>
</dbReference>
<dbReference type="OrthoDB" id="9812539at2"/>
<keyword evidence="1" id="KW-0812">Transmembrane</keyword>
<accession>A0A1A8TIN3</accession>
<organism evidence="2 3">
    <name type="scientific">Marinomonas spartinae</name>
    <dbReference type="NCBI Taxonomy" id="1792290"/>
    <lineage>
        <taxon>Bacteria</taxon>
        <taxon>Pseudomonadati</taxon>
        <taxon>Pseudomonadota</taxon>
        <taxon>Gammaproteobacteria</taxon>
        <taxon>Oceanospirillales</taxon>
        <taxon>Oceanospirillaceae</taxon>
        <taxon>Marinomonas</taxon>
    </lineage>
</organism>
<name>A0A1A8TIN3_9GAMM</name>
<dbReference type="AlphaFoldDB" id="A0A1A8TIN3"/>
<evidence type="ECO:0000313" key="3">
    <source>
        <dbReference type="Proteomes" id="UP000092544"/>
    </source>
</evidence>
<reference evidence="2 3" key="1">
    <citation type="submission" date="2016-06" db="EMBL/GenBank/DDBJ databases">
        <authorList>
            <person name="Kjaerup R.B."/>
            <person name="Dalgaard T.S."/>
            <person name="Juul-Madsen H.R."/>
        </authorList>
    </citation>
    <scope>NUCLEOTIDE SEQUENCE [LARGE SCALE GENOMIC DNA]</scope>
    <source>
        <strain evidence="2 3">CECT 8886</strain>
    </source>
</reference>
<feature type="transmembrane region" description="Helical" evidence="1">
    <location>
        <begin position="136"/>
        <end position="155"/>
    </location>
</feature>
<dbReference type="RefSeq" id="WP_067016854.1">
    <property type="nucleotide sequence ID" value="NZ_FLOB01000005.1"/>
</dbReference>
<feature type="transmembrane region" description="Helical" evidence="1">
    <location>
        <begin position="95"/>
        <end position="115"/>
    </location>
</feature>
<proteinExistence type="predicted"/>
<dbReference type="EMBL" id="FLOB01000005">
    <property type="protein sequence ID" value="SBS32622.1"/>
    <property type="molecule type" value="Genomic_DNA"/>
</dbReference>
<keyword evidence="3" id="KW-1185">Reference proteome</keyword>
<evidence type="ECO:0000256" key="1">
    <source>
        <dbReference type="SAM" id="Phobius"/>
    </source>
</evidence>
<protein>
    <recommendedName>
        <fullName evidence="4">DUF2938 domain-containing protein</fullName>
    </recommendedName>
</protein>
<evidence type="ECO:0008006" key="4">
    <source>
        <dbReference type="Google" id="ProtNLM"/>
    </source>
</evidence>
<dbReference type="Proteomes" id="UP000092544">
    <property type="component" value="Unassembled WGS sequence"/>
</dbReference>
<gene>
    <name evidence="2" type="ORF">MSP8886_02496</name>
</gene>
<feature type="transmembrane region" description="Helical" evidence="1">
    <location>
        <begin position="6"/>
        <end position="23"/>
    </location>
</feature>
<dbReference type="InterPro" id="IPR021329">
    <property type="entry name" value="DUF2938"/>
</dbReference>
<keyword evidence="1" id="KW-1133">Transmembrane helix</keyword>
<evidence type="ECO:0000313" key="2">
    <source>
        <dbReference type="EMBL" id="SBS32622.1"/>
    </source>
</evidence>